<dbReference type="InterPro" id="IPR010730">
    <property type="entry name" value="HET"/>
</dbReference>
<dbReference type="PANTHER" id="PTHR33112:SF10">
    <property type="entry name" value="TOL"/>
    <property type="match status" value="1"/>
</dbReference>
<sequence length="401" mass="45421">MSSSSIQDSPDFANYLCTECRRIIQSLPEDAPLEKVSRHYDDFNDVLSSAKSGCYLCQSLALEWEREEDPRLLRGISEVIAYERRGGFRLRMHARLERSDSQNAKPNALLYTRTLATSIMISAVRSETAAARAQIIARTGSTNDETSMLVARSWLDKCLKTHKGCNDEATKTHWHPTRLLRLGKSRMGITIRLQEHGEENASGPYVALSHRWGGSNPMTLKSENLSSMKASIAFTDLSKTFQDAIHATMSIGCEYLWIDSLCIVQDSKEDWMIEASSMKKVYRNALLTISATNPRSLDEGLSSVRHSNHASFLIGNVRFQVGSQKTAICQVVDEDRWKNMIRNAPINRRGWVLQERLLSRRIFISLLFSLHGSVTNWRLANFTQQVSPPTVLRTWKEGHPE</sequence>
<feature type="domain" description="Heterokaryon incompatibility" evidence="1">
    <location>
        <begin position="205"/>
        <end position="355"/>
    </location>
</feature>
<protein>
    <submittedName>
        <fullName evidence="2">Heterokaryon incompatibility protein-domain-containing protein</fullName>
    </submittedName>
</protein>
<evidence type="ECO:0000259" key="1">
    <source>
        <dbReference type="Pfam" id="PF06985"/>
    </source>
</evidence>
<reference evidence="2" key="1">
    <citation type="journal article" date="2020" name="Stud. Mycol.">
        <title>101 Dothideomycetes genomes: a test case for predicting lifestyles and emergence of pathogens.</title>
        <authorList>
            <person name="Haridas S."/>
            <person name="Albert R."/>
            <person name="Binder M."/>
            <person name="Bloem J."/>
            <person name="Labutti K."/>
            <person name="Salamov A."/>
            <person name="Andreopoulos B."/>
            <person name="Baker S."/>
            <person name="Barry K."/>
            <person name="Bills G."/>
            <person name="Bluhm B."/>
            <person name="Cannon C."/>
            <person name="Castanera R."/>
            <person name="Culley D."/>
            <person name="Daum C."/>
            <person name="Ezra D."/>
            <person name="Gonzalez J."/>
            <person name="Henrissat B."/>
            <person name="Kuo A."/>
            <person name="Liang C."/>
            <person name="Lipzen A."/>
            <person name="Lutzoni F."/>
            <person name="Magnuson J."/>
            <person name="Mondo S."/>
            <person name="Nolan M."/>
            <person name="Ohm R."/>
            <person name="Pangilinan J."/>
            <person name="Park H.-J."/>
            <person name="Ramirez L."/>
            <person name="Alfaro M."/>
            <person name="Sun H."/>
            <person name="Tritt A."/>
            <person name="Yoshinaga Y."/>
            <person name="Zwiers L.-H."/>
            <person name="Turgeon B."/>
            <person name="Goodwin S."/>
            <person name="Spatafora J."/>
            <person name="Crous P."/>
            <person name="Grigoriev I."/>
        </authorList>
    </citation>
    <scope>NUCLEOTIDE SEQUENCE</scope>
    <source>
        <strain evidence="2">CBS 627.86</strain>
    </source>
</reference>
<dbReference type="OrthoDB" id="5362512at2759"/>
<gene>
    <name evidence="2" type="ORF">BDV96DRAFT_342689</name>
</gene>
<dbReference type="PANTHER" id="PTHR33112">
    <property type="entry name" value="DOMAIN PROTEIN, PUTATIVE-RELATED"/>
    <property type="match status" value="1"/>
</dbReference>
<dbReference type="Pfam" id="PF06985">
    <property type="entry name" value="HET"/>
    <property type="match status" value="1"/>
</dbReference>
<proteinExistence type="predicted"/>
<dbReference type="Proteomes" id="UP000799770">
    <property type="component" value="Unassembled WGS sequence"/>
</dbReference>
<organism evidence="2 3">
    <name type="scientific">Lophiotrema nucula</name>
    <dbReference type="NCBI Taxonomy" id="690887"/>
    <lineage>
        <taxon>Eukaryota</taxon>
        <taxon>Fungi</taxon>
        <taxon>Dikarya</taxon>
        <taxon>Ascomycota</taxon>
        <taxon>Pezizomycotina</taxon>
        <taxon>Dothideomycetes</taxon>
        <taxon>Pleosporomycetidae</taxon>
        <taxon>Pleosporales</taxon>
        <taxon>Lophiotremataceae</taxon>
        <taxon>Lophiotrema</taxon>
    </lineage>
</organism>
<evidence type="ECO:0000313" key="3">
    <source>
        <dbReference type="Proteomes" id="UP000799770"/>
    </source>
</evidence>
<dbReference type="AlphaFoldDB" id="A0A6A5ZKB7"/>
<dbReference type="EMBL" id="ML977315">
    <property type="protein sequence ID" value="KAF2119307.1"/>
    <property type="molecule type" value="Genomic_DNA"/>
</dbReference>
<name>A0A6A5ZKB7_9PLEO</name>
<evidence type="ECO:0000313" key="2">
    <source>
        <dbReference type="EMBL" id="KAF2119307.1"/>
    </source>
</evidence>
<keyword evidence="3" id="KW-1185">Reference proteome</keyword>
<accession>A0A6A5ZKB7</accession>